<keyword evidence="14" id="KW-1185">Reference proteome</keyword>
<keyword evidence="7" id="KW-0520">NAD</keyword>
<evidence type="ECO:0000256" key="10">
    <source>
        <dbReference type="PIRSR" id="PIRSR000105-1"/>
    </source>
</evidence>
<feature type="domain" description="3-hydroxyacyl-CoA dehydrogenase C-terminal" evidence="11">
    <location>
        <begin position="188"/>
        <end position="260"/>
    </location>
</feature>
<proteinExistence type="inferred from homology"/>
<dbReference type="InterPro" id="IPR013328">
    <property type="entry name" value="6PGD_dom2"/>
</dbReference>
<evidence type="ECO:0000259" key="11">
    <source>
        <dbReference type="Pfam" id="PF00725"/>
    </source>
</evidence>
<dbReference type="EMBL" id="UYJE01006244">
    <property type="protein sequence ID" value="VDI44304.1"/>
    <property type="molecule type" value="Genomic_DNA"/>
</dbReference>
<gene>
    <name evidence="13" type="ORF">MGAL_10B051531</name>
</gene>
<dbReference type="Proteomes" id="UP000596742">
    <property type="component" value="Unassembled WGS sequence"/>
</dbReference>
<dbReference type="InterPro" id="IPR006176">
    <property type="entry name" value="3-OHacyl-CoA_DH_NAD-bd"/>
</dbReference>
<reference evidence="13" key="1">
    <citation type="submission" date="2018-11" db="EMBL/GenBank/DDBJ databases">
        <authorList>
            <person name="Alioto T."/>
            <person name="Alioto T."/>
        </authorList>
    </citation>
    <scope>NUCLEOTIDE SEQUENCE</scope>
</reference>
<evidence type="ECO:0000313" key="14">
    <source>
        <dbReference type="Proteomes" id="UP000596742"/>
    </source>
</evidence>
<keyword evidence="5" id="KW-0597">Phosphoprotein</keyword>
<protein>
    <recommendedName>
        <fullName evidence="9">L-gulonate 3-dehydrogenase</fullName>
        <ecNumber evidence="8">1.1.1.45</ecNumber>
    </recommendedName>
    <alternativeName>
        <fullName evidence="9">L-gulonate 3-dehydrogenase</fullName>
    </alternativeName>
</protein>
<dbReference type="AlphaFoldDB" id="A0A8B6F427"/>
<dbReference type="PIRSF" id="PIRSF000105">
    <property type="entry name" value="HCDH"/>
    <property type="match status" value="1"/>
</dbReference>
<dbReference type="SUPFAM" id="SSF51735">
    <property type="entry name" value="NAD(P)-binding Rossmann-fold domains"/>
    <property type="match status" value="1"/>
</dbReference>
<evidence type="ECO:0000313" key="13">
    <source>
        <dbReference type="EMBL" id="VDI44304.1"/>
    </source>
</evidence>
<dbReference type="SUPFAM" id="SSF48179">
    <property type="entry name" value="6-phosphogluconate dehydrogenase C-terminal domain-like"/>
    <property type="match status" value="1"/>
</dbReference>
<dbReference type="InterPro" id="IPR036291">
    <property type="entry name" value="NAD(P)-bd_dom_sf"/>
</dbReference>
<dbReference type="Gene3D" id="3.40.50.720">
    <property type="entry name" value="NAD(P)-binding Rossmann-like Domain"/>
    <property type="match status" value="1"/>
</dbReference>
<evidence type="ECO:0000256" key="2">
    <source>
        <dbReference type="ARBA" id="ARBA00009463"/>
    </source>
</evidence>
<organism evidence="13 14">
    <name type="scientific">Mytilus galloprovincialis</name>
    <name type="common">Mediterranean mussel</name>
    <dbReference type="NCBI Taxonomy" id="29158"/>
    <lineage>
        <taxon>Eukaryota</taxon>
        <taxon>Metazoa</taxon>
        <taxon>Spiralia</taxon>
        <taxon>Lophotrochozoa</taxon>
        <taxon>Mollusca</taxon>
        <taxon>Bivalvia</taxon>
        <taxon>Autobranchia</taxon>
        <taxon>Pteriomorphia</taxon>
        <taxon>Mytilida</taxon>
        <taxon>Mytiloidea</taxon>
        <taxon>Mytilidae</taxon>
        <taxon>Mytilinae</taxon>
        <taxon>Mytilus</taxon>
    </lineage>
</organism>
<sequence>MMERVAIVGSGLIGRSWAMLFAAAGYKVRIYDIEPKQITDALSNIRSQLEHLEEIGLMRGHLTKEQQFQAIEGTNDLKYCIEGAIYIQENVPEILELKRSVHQKIDAVMDPTAILTSSASTIVPSDLCSHLKNRNRFIVAHPTNPPFYAPLVELGPSPWADPDLLPQTTALMKKIGQSPVTVKKEILGYVLNRIQYALLRECFSLIREDVVSVQDLDMVMSDGLGRRYAFIGPFETAYLNAGPNGMLDWGRKYGADILRVCQSFGGPEPFEGPTVDKMQSEMVKYLPLDKLDERRKWRDARLSALAKLKASFDSGEDKDN</sequence>
<evidence type="ECO:0000259" key="12">
    <source>
        <dbReference type="Pfam" id="PF02737"/>
    </source>
</evidence>
<name>A0A8B6F427_MYTGA</name>
<dbReference type="EC" id="1.1.1.45" evidence="8"/>
<dbReference type="Pfam" id="PF02737">
    <property type="entry name" value="3HCDH_N"/>
    <property type="match status" value="1"/>
</dbReference>
<dbReference type="InterPro" id="IPR006108">
    <property type="entry name" value="3HC_DH_C"/>
</dbReference>
<evidence type="ECO:0000256" key="5">
    <source>
        <dbReference type="ARBA" id="ARBA00022553"/>
    </source>
</evidence>
<dbReference type="GO" id="GO:0070403">
    <property type="term" value="F:NAD+ binding"/>
    <property type="evidence" value="ECO:0007669"/>
    <property type="project" value="InterPro"/>
</dbReference>
<dbReference type="GO" id="GO:0006631">
    <property type="term" value="P:fatty acid metabolic process"/>
    <property type="evidence" value="ECO:0007669"/>
    <property type="project" value="InterPro"/>
</dbReference>
<evidence type="ECO:0000256" key="1">
    <source>
        <dbReference type="ARBA" id="ARBA00004496"/>
    </source>
</evidence>
<evidence type="ECO:0000256" key="4">
    <source>
        <dbReference type="ARBA" id="ARBA00022490"/>
    </source>
</evidence>
<feature type="domain" description="3-hydroxyacyl-CoA dehydrogenase NAD binding" evidence="12">
    <location>
        <begin position="5"/>
        <end position="184"/>
    </location>
</feature>
<comment type="subcellular location">
    <subcellularLocation>
        <location evidence="1">Cytoplasm</location>
    </subcellularLocation>
</comment>
<keyword evidence="6 13" id="KW-0560">Oxidoreductase</keyword>
<dbReference type="InterPro" id="IPR022694">
    <property type="entry name" value="3-OHacyl-CoA_DH"/>
</dbReference>
<evidence type="ECO:0000256" key="8">
    <source>
        <dbReference type="ARBA" id="ARBA00038962"/>
    </source>
</evidence>
<comment type="caution">
    <text evidence="13">The sequence shown here is derived from an EMBL/GenBank/DDBJ whole genome shotgun (WGS) entry which is preliminary data.</text>
</comment>
<feature type="site" description="Important for catalytic activity" evidence="10">
    <location>
        <position position="141"/>
    </location>
</feature>
<dbReference type="GO" id="GO:0050104">
    <property type="term" value="F:L-gulonate 3-dehydrogenase activity"/>
    <property type="evidence" value="ECO:0007669"/>
    <property type="project" value="UniProtKB-EC"/>
</dbReference>
<evidence type="ECO:0000256" key="9">
    <source>
        <dbReference type="ARBA" id="ARBA00042709"/>
    </source>
</evidence>
<dbReference type="InterPro" id="IPR008927">
    <property type="entry name" value="6-PGluconate_DH-like_C_sf"/>
</dbReference>
<dbReference type="GO" id="GO:0005737">
    <property type="term" value="C:cytoplasm"/>
    <property type="evidence" value="ECO:0007669"/>
    <property type="project" value="UniProtKB-SubCell"/>
</dbReference>
<dbReference type="Pfam" id="PF00725">
    <property type="entry name" value="3HCDH"/>
    <property type="match status" value="1"/>
</dbReference>
<dbReference type="Gene3D" id="1.10.1040.10">
    <property type="entry name" value="N-(1-d-carboxylethyl)-l-norvaline Dehydrogenase, domain 2"/>
    <property type="match status" value="1"/>
</dbReference>
<accession>A0A8B6F427</accession>
<comment type="subunit">
    <text evidence="3">Homodimer.</text>
</comment>
<keyword evidence="4" id="KW-0963">Cytoplasm</keyword>
<comment type="similarity">
    <text evidence="2">Belongs to the 3-hydroxyacyl-CoA dehydrogenase family.</text>
</comment>
<evidence type="ECO:0000256" key="3">
    <source>
        <dbReference type="ARBA" id="ARBA00011738"/>
    </source>
</evidence>
<dbReference type="OrthoDB" id="2021159at2759"/>
<dbReference type="PANTHER" id="PTHR48075:SF1">
    <property type="entry name" value="LAMBDA-CRYSTALLIN HOMOLOG"/>
    <property type="match status" value="1"/>
</dbReference>
<evidence type="ECO:0000256" key="6">
    <source>
        <dbReference type="ARBA" id="ARBA00023002"/>
    </source>
</evidence>
<evidence type="ECO:0000256" key="7">
    <source>
        <dbReference type="ARBA" id="ARBA00023027"/>
    </source>
</evidence>
<dbReference type="PANTHER" id="PTHR48075">
    <property type="entry name" value="3-HYDROXYACYL-COA DEHYDROGENASE FAMILY PROTEIN"/>
    <property type="match status" value="1"/>
</dbReference>
<dbReference type="FunFam" id="3.40.50.720:FF:000356">
    <property type="entry name" value="Lambda-crystallin homolog"/>
    <property type="match status" value="1"/>
</dbReference>